<accession>A0ABS8DNC2</accession>
<keyword evidence="5" id="KW-1185">Reference proteome</keyword>
<dbReference type="EMBL" id="WHVL01000001">
    <property type="protein sequence ID" value="MCB8887786.1"/>
    <property type="molecule type" value="Genomic_DNA"/>
</dbReference>
<evidence type="ECO:0000256" key="2">
    <source>
        <dbReference type="SAM" id="MobiDB-lite"/>
    </source>
</evidence>
<organism evidence="4 5">
    <name type="scientific">Vreelandella malpeensis</name>
    <dbReference type="NCBI Taxonomy" id="1172368"/>
    <lineage>
        <taxon>Bacteria</taxon>
        <taxon>Pseudomonadati</taxon>
        <taxon>Pseudomonadota</taxon>
        <taxon>Gammaproteobacteria</taxon>
        <taxon>Oceanospirillales</taxon>
        <taxon>Halomonadaceae</taxon>
        <taxon>Vreelandella</taxon>
    </lineage>
</organism>
<feature type="domain" description="J" evidence="3">
    <location>
        <begin position="245"/>
        <end position="307"/>
    </location>
</feature>
<dbReference type="CDD" id="cd06257">
    <property type="entry name" value="DnaJ"/>
    <property type="match status" value="1"/>
</dbReference>
<protein>
    <submittedName>
        <fullName evidence="4">J domain-containing protein</fullName>
    </submittedName>
</protein>
<dbReference type="Proteomes" id="UP001319882">
    <property type="component" value="Unassembled WGS sequence"/>
</dbReference>
<dbReference type="PANTHER" id="PTHR44743">
    <property type="entry name" value="PUTATIVE, EXPRESSED-RELATED"/>
    <property type="match status" value="1"/>
</dbReference>
<name>A0ABS8DNC2_9GAMM</name>
<dbReference type="PANTHER" id="PTHR44743:SF10">
    <property type="entry name" value="J DOMAIN-CONTAINING PROTEIN"/>
    <property type="match status" value="1"/>
</dbReference>
<comment type="caution">
    <text evidence="4">The sequence shown here is derived from an EMBL/GenBank/DDBJ whole genome shotgun (WGS) entry which is preliminary data.</text>
</comment>
<dbReference type="PRINTS" id="PR00625">
    <property type="entry name" value="JDOMAIN"/>
</dbReference>
<proteinExistence type="predicted"/>
<dbReference type="Pfam" id="PF05099">
    <property type="entry name" value="TerB"/>
    <property type="match status" value="1"/>
</dbReference>
<dbReference type="InterPro" id="IPR036869">
    <property type="entry name" value="J_dom_sf"/>
</dbReference>
<dbReference type="Pfam" id="PF00226">
    <property type="entry name" value="DnaJ"/>
    <property type="match status" value="1"/>
</dbReference>
<reference evidence="4 5" key="1">
    <citation type="journal article" date="2021" name="Sci. Rep.">
        <title>Genome analysis of a halophilic bacterium Halomonas malpeensis YU-PRIM-29(T) reveals its exopolysaccharide and pigment producing capabilities.</title>
        <authorList>
            <person name="Athmika"/>
            <person name="Ghate S.D."/>
            <person name="Arun A.B."/>
            <person name="Rao S.S."/>
            <person name="Kumar S.T.A."/>
            <person name="Kandiyil M.K."/>
            <person name="Saptami K."/>
            <person name="Rekha P.D."/>
        </authorList>
    </citation>
    <scope>NUCLEOTIDE SEQUENCE [LARGE SCALE GENOMIC DNA]</scope>
    <source>
        <strain evidence="5">prim 29</strain>
    </source>
</reference>
<feature type="region of interest" description="Disordered" evidence="2">
    <location>
        <begin position="165"/>
        <end position="241"/>
    </location>
</feature>
<feature type="compositionally biased region" description="Basic and acidic residues" evidence="2">
    <location>
        <begin position="165"/>
        <end position="231"/>
    </location>
</feature>
<gene>
    <name evidence="4" type="ORF">GEV37_01405</name>
</gene>
<evidence type="ECO:0000259" key="3">
    <source>
        <dbReference type="PROSITE" id="PS50076"/>
    </source>
</evidence>
<keyword evidence="1" id="KW-0143">Chaperone</keyword>
<dbReference type="InterPro" id="IPR007791">
    <property type="entry name" value="DjlA_N"/>
</dbReference>
<evidence type="ECO:0000256" key="1">
    <source>
        <dbReference type="ARBA" id="ARBA00023186"/>
    </source>
</evidence>
<sequence>MPTGGFSSFERVLIESRSQVDTAVLLLLAWVLVKRRGVSDSQRRRRLAQVTGHFRHGHAPTAMLEIAREQNIDALQLAAEVIRRDCDAQRRQAVMHQAITLATDDGTLSTENHHVLRFLADVLTLAPTTLATLFLELTGVALGRPEDISRQAYWLEHDADYREARAREEREANEREAREAKEREARQAAEAAAQERKRQEQARRDEVQREQAREDQARREKARRERARRDPGPTPAPSDAYKTRRALAVLGLASGASRADIRRAYRRLAQLNHPDRFYTQSDHHVALASQRFQRIKNAYDYLIKASL</sequence>
<dbReference type="InterPro" id="IPR001623">
    <property type="entry name" value="DnaJ_domain"/>
</dbReference>
<evidence type="ECO:0000313" key="4">
    <source>
        <dbReference type="EMBL" id="MCB8887786.1"/>
    </source>
</evidence>
<dbReference type="RefSeq" id="WP_227388384.1">
    <property type="nucleotide sequence ID" value="NZ_JBHSCJ010000003.1"/>
</dbReference>
<dbReference type="PROSITE" id="PS50076">
    <property type="entry name" value="DNAJ_2"/>
    <property type="match status" value="1"/>
</dbReference>
<dbReference type="SUPFAM" id="SSF46565">
    <property type="entry name" value="Chaperone J-domain"/>
    <property type="match status" value="1"/>
</dbReference>
<dbReference type="SMART" id="SM00271">
    <property type="entry name" value="DnaJ"/>
    <property type="match status" value="1"/>
</dbReference>
<dbReference type="Gene3D" id="1.10.287.110">
    <property type="entry name" value="DnaJ domain"/>
    <property type="match status" value="1"/>
</dbReference>
<evidence type="ECO:0000313" key="5">
    <source>
        <dbReference type="Proteomes" id="UP001319882"/>
    </source>
</evidence>